<dbReference type="PANTHER" id="PTHR10344:SF4">
    <property type="entry name" value="UMP-CMP KINASE 2, MITOCHONDRIAL"/>
    <property type="match status" value="1"/>
</dbReference>
<sequence>MGLFISFEGVDGCGKTTQAIRLAERLRQQGWAVVQTREPGGTPLGERVRQLLLGVQDAPPTARAEVLLFAADRAQHVDTVIRPALAAGAMVLCDRFADSTRAYQGYGRQLDLGLIEDGIRLATQGLEPHITFLLDLPIEAMASRLAHRGAASNRFELEGGDFYARVRQGFMALARMHTARICVLDALQSPDVIHAAAWQRLLPQLSPPPQSQIAPVS</sequence>
<evidence type="ECO:0000256" key="1">
    <source>
        <dbReference type="ARBA" id="ARBA00009776"/>
    </source>
</evidence>
<dbReference type="Gene3D" id="3.40.50.300">
    <property type="entry name" value="P-loop containing nucleotide triphosphate hydrolases"/>
    <property type="match status" value="1"/>
</dbReference>
<keyword evidence="4 8" id="KW-0547">Nucleotide-binding</keyword>
<dbReference type="EC" id="2.7.4.9" evidence="8"/>
<dbReference type="GO" id="GO:0004798">
    <property type="term" value="F:dTMP kinase activity"/>
    <property type="evidence" value="ECO:0007669"/>
    <property type="project" value="UniProtKB-EC"/>
</dbReference>
<dbReference type="RefSeq" id="WP_211427965.1">
    <property type="nucleotide sequence ID" value="NZ_CP072648.1"/>
</dbReference>
<keyword evidence="6 8" id="KW-0067">ATP-binding</keyword>
<evidence type="ECO:0000256" key="5">
    <source>
        <dbReference type="ARBA" id="ARBA00022777"/>
    </source>
</evidence>
<dbReference type="InterPro" id="IPR018095">
    <property type="entry name" value="Thymidylate_kin_CS"/>
</dbReference>
<evidence type="ECO:0000256" key="3">
    <source>
        <dbReference type="ARBA" id="ARBA00022727"/>
    </source>
</evidence>
<keyword evidence="3 8" id="KW-0545">Nucleotide biosynthesis</keyword>
<dbReference type="InterPro" id="IPR018094">
    <property type="entry name" value="Thymidylate_kinase"/>
</dbReference>
<reference evidence="10 11" key="1">
    <citation type="submission" date="2021-03" db="EMBL/GenBank/DDBJ databases">
        <title>Genomic and phenotypic characterization of Chloracidobacterium isolates provides evidence for multiple species.</title>
        <authorList>
            <person name="Saini M.K."/>
            <person name="Costas A.M.G."/>
            <person name="Tank M."/>
            <person name="Bryant D.A."/>
        </authorList>
    </citation>
    <scope>NUCLEOTIDE SEQUENCE [LARGE SCALE GENOMIC DNA]</scope>
    <source>
        <strain evidence="10 11">BV2-C</strain>
    </source>
</reference>
<dbReference type="InterPro" id="IPR039430">
    <property type="entry name" value="Thymidylate_kin-like_dom"/>
</dbReference>
<organism evidence="10 11">
    <name type="scientific">Chloracidobacterium validum</name>
    <dbReference type="NCBI Taxonomy" id="2821543"/>
    <lineage>
        <taxon>Bacteria</taxon>
        <taxon>Pseudomonadati</taxon>
        <taxon>Acidobacteriota</taxon>
        <taxon>Terriglobia</taxon>
        <taxon>Terriglobales</taxon>
        <taxon>Acidobacteriaceae</taxon>
        <taxon>Chloracidobacterium</taxon>
    </lineage>
</organism>
<gene>
    <name evidence="8 10" type="primary">tmk</name>
    <name evidence="10" type="ORF">J8C06_06785</name>
</gene>
<dbReference type="CDD" id="cd01672">
    <property type="entry name" value="TMPK"/>
    <property type="match status" value="1"/>
</dbReference>
<evidence type="ECO:0000313" key="11">
    <source>
        <dbReference type="Proteomes" id="UP000676506"/>
    </source>
</evidence>
<feature type="binding site" evidence="8">
    <location>
        <begin position="9"/>
        <end position="16"/>
    </location>
    <ligand>
        <name>ATP</name>
        <dbReference type="ChEBI" id="CHEBI:30616"/>
    </ligand>
</feature>
<dbReference type="Pfam" id="PF02223">
    <property type="entry name" value="Thymidylate_kin"/>
    <property type="match status" value="1"/>
</dbReference>
<comment type="similarity">
    <text evidence="1 8">Belongs to the thymidylate kinase family.</text>
</comment>
<evidence type="ECO:0000256" key="8">
    <source>
        <dbReference type="HAMAP-Rule" id="MF_00165"/>
    </source>
</evidence>
<keyword evidence="11" id="KW-1185">Reference proteome</keyword>
<name>A0ABX8B5Z3_9BACT</name>
<dbReference type="Proteomes" id="UP000676506">
    <property type="component" value="Chromosome 1"/>
</dbReference>
<keyword evidence="5 8" id="KW-0418">Kinase</keyword>
<dbReference type="NCBIfam" id="TIGR00041">
    <property type="entry name" value="DTMP_kinase"/>
    <property type="match status" value="1"/>
</dbReference>
<dbReference type="PROSITE" id="PS01331">
    <property type="entry name" value="THYMIDYLATE_KINASE"/>
    <property type="match status" value="1"/>
</dbReference>
<accession>A0ABX8B5Z3</accession>
<dbReference type="InterPro" id="IPR027417">
    <property type="entry name" value="P-loop_NTPase"/>
</dbReference>
<evidence type="ECO:0000259" key="9">
    <source>
        <dbReference type="Pfam" id="PF02223"/>
    </source>
</evidence>
<feature type="domain" description="Thymidylate kinase-like" evidence="9">
    <location>
        <begin position="7"/>
        <end position="195"/>
    </location>
</feature>
<comment type="catalytic activity">
    <reaction evidence="7 8">
        <text>dTMP + ATP = dTDP + ADP</text>
        <dbReference type="Rhea" id="RHEA:13517"/>
        <dbReference type="ChEBI" id="CHEBI:30616"/>
        <dbReference type="ChEBI" id="CHEBI:58369"/>
        <dbReference type="ChEBI" id="CHEBI:63528"/>
        <dbReference type="ChEBI" id="CHEBI:456216"/>
        <dbReference type="EC" id="2.7.4.9"/>
    </reaction>
</comment>
<evidence type="ECO:0000313" key="10">
    <source>
        <dbReference type="EMBL" id="QUW02074.1"/>
    </source>
</evidence>
<protein>
    <recommendedName>
        <fullName evidence="8">Thymidylate kinase</fullName>
        <ecNumber evidence="8">2.7.4.9</ecNumber>
    </recommendedName>
    <alternativeName>
        <fullName evidence="8">dTMP kinase</fullName>
    </alternativeName>
</protein>
<keyword evidence="2 8" id="KW-0808">Transferase</keyword>
<dbReference type="PANTHER" id="PTHR10344">
    <property type="entry name" value="THYMIDYLATE KINASE"/>
    <property type="match status" value="1"/>
</dbReference>
<evidence type="ECO:0000256" key="4">
    <source>
        <dbReference type="ARBA" id="ARBA00022741"/>
    </source>
</evidence>
<evidence type="ECO:0000256" key="2">
    <source>
        <dbReference type="ARBA" id="ARBA00022679"/>
    </source>
</evidence>
<evidence type="ECO:0000256" key="6">
    <source>
        <dbReference type="ARBA" id="ARBA00022840"/>
    </source>
</evidence>
<evidence type="ECO:0000256" key="7">
    <source>
        <dbReference type="ARBA" id="ARBA00048743"/>
    </source>
</evidence>
<dbReference type="SUPFAM" id="SSF52540">
    <property type="entry name" value="P-loop containing nucleoside triphosphate hydrolases"/>
    <property type="match status" value="1"/>
</dbReference>
<comment type="function">
    <text evidence="8">Phosphorylation of dTMP to form dTDP in both de novo and salvage pathways of dTTP synthesis.</text>
</comment>
<dbReference type="EMBL" id="CP072648">
    <property type="protein sequence ID" value="QUW02074.1"/>
    <property type="molecule type" value="Genomic_DNA"/>
</dbReference>
<dbReference type="HAMAP" id="MF_00165">
    <property type="entry name" value="Thymidylate_kinase"/>
    <property type="match status" value="1"/>
</dbReference>
<proteinExistence type="inferred from homology"/>